<feature type="compositionally biased region" description="Polar residues" evidence="5">
    <location>
        <begin position="291"/>
        <end position="305"/>
    </location>
</feature>
<reference evidence="7 8" key="1">
    <citation type="submission" date="2019-10" db="EMBL/GenBank/DDBJ databases">
        <title>Genome of the temperate Pseudomonas aerugionosa phage vB_Pae-SS2019XI.</title>
        <authorList>
            <person name="Hammerl J.A."/>
            <person name="Jaeckel C."/>
            <person name="Schnehle S."/>
            <person name="Schmoger S."/>
        </authorList>
    </citation>
    <scope>NUCLEOTIDE SEQUENCE [LARGE SCALE GENOMIC DNA]</scope>
</reference>
<evidence type="ECO:0000313" key="8">
    <source>
        <dbReference type="Proteomes" id="UP000502584"/>
    </source>
</evidence>
<evidence type="ECO:0000256" key="5">
    <source>
        <dbReference type="SAM" id="MobiDB-lite"/>
    </source>
</evidence>
<protein>
    <submittedName>
        <fullName evidence="7">Head-tail preconnector protease</fullName>
    </submittedName>
</protein>
<dbReference type="Pfam" id="PF01343">
    <property type="entry name" value="Peptidase_S49"/>
    <property type="match status" value="1"/>
</dbReference>
<evidence type="ECO:0000256" key="3">
    <source>
        <dbReference type="ARBA" id="ARBA00022801"/>
    </source>
</evidence>
<evidence type="ECO:0000256" key="4">
    <source>
        <dbReference type="ARBA" id="ARBA00022825"/>
    </source>
</evidence>
<dbReference type="PANTHER" id="PTHR33209:SF1">
    <property type="entry name" value="PEPTIDASE S49 DOMAIN-CONTAINING PROTEIN"/>
    <property type="match status" value="1"/>
</dbReference>
<keyword evidence="2 7" id="KW-0645">Protease</keyword>
<feature type="region of interest" description="Disordered" evidence="5">
    <location>
        <begin position="364"/>
        <end position="428"/>
    </location>
</feature>
<sequence>MSELIARQVLGRLNMTEALVSVHGIPEVAADLRALSLADARQENAKAEESKASLLAAYGFEETGAQKPFAFAAGIAVIPVHGSLINRFGASWGYVTGYNFIRSQLNAALADDDVKAVVFDCNSYGGEAAGCFELADEIYAARGRKPLTAVVDSNCYSACYAIASACDRVHVTPTGGAASIGVVAMHISFERALENIGLKVELIYAGAHKVDGNPFSDLPDNVRANIQRGVDKSRDDFVAAVARNRGLDKQVVRDTEAACYRADEALAIGLIDAVSTPTQAVAALLSELSGSTDNQENTMSVQTTKPEAESADQPAVTPVDAAAERKAEQDRCKGILNCEEAKRNPSLANHLAFETDMSVEAARKALSASAPSTDDSSSAANPFQQAMDNDKHPNLGAGGEGGAPQLSKADRILQAHGAASGRTYGDNK</sequence>
<gene>
    <name evidence="7" type="ORF">vBPaeSS2019XI_005</name>
</gene>
<dbReference type="InterPro" id="IPR002142">
    <property type="entry name" value="Peptidase_S49"/>
</dbReference>
<dbReference type="PANTHER" id="PTHR33209">
    <property type="entry name" value="PROTEASE 4"/>
    <property type="match status" value="1"/>
</dbReference>
<proteinExistence type="inferred from homology"/>
<feature type="compositionally biased region" description="Low complexity" evidence="5">
    <location>
        <begin position="365"/>
        <end position="380"/>
    </location>
</feature>
<dbReference type="GO" id="GO:0006508">
    <property type="term" value="P:proteolysis"/>
    <property type="evidence" value="ECO:0007669"/>
    <property type="project" value="UniProtKB-KW"/>
</dbReference>
<comment type="similarity">
    <text evidence="1">Belongs to the peptidase S49 family.</text>
</comment>
<name>A0A6G6XGI0_9CAUD</name>
<keyword evidence="8" id="KW-1185">Reference proteome</keyword>
<feature type="domain" description="Peptidase S49" evidence="6">
    <location>
        <begin position="144"/>
        <end position="284"/>
    </location>
</feature>
<dbReference type="CDD" id="cd07022">
    <property type="entry name" value="S49_Sppa_36K_type"/>
    <property type="match status" value="1"/>
</dbReference>
<evidence type="ECO:0000259" key="6">
    <source>
        <dbReference type="Pfam" id="PF01343"/>
    </source>
</evidence>
<dbReference type="EMBL" id="MN536026">
    <property type="protein sequence ID" value="QIG56883.1"/>
    <property type="molecule type" value="Genomic_DNA"/>
</dbReference>
<feature type="region of interest" description="Disordered" evidence="5">
    <location>
        <begin position="291"/>
        <end position="325"/>
    </location>
</feature>
<keyword evidence="4" id="KW-0720">Serine protease</keyword>
<evidence type="ECO:0000256" key="2">
    <source>
        <dbReference type="ARBA" id="ARBA00022670"/>
    </source>
</evidence>
<dbReference type="Gene3D" id="6.20.330.10">
    <property type="match status" value="1"/>
</dbReference>
<dbReference type="InterPro" id="IPR033855">
    <property type="entry name" value="Protein_C"/>
</dbReference>
<dbReference type="InterPro" id="IPR029045">
    <property type="entry name" value="ClpP/crotonase-like_dom_sf"/>
</dbReference>
<evidence type="ECO:0000313" key="7">
    <source>
        <dbReference type="EMBL" id="QIG56883.1"/>
    </source>
</evidence>
<dbReference type="GO" id="GO:0008236">
    <property type="term" value="F:serine-type peptidase activity"/>
    <property type="evidence" value="ECO:0007669"/>
    <property type="project" value="UniProtKB-KW"/>
</dbReference>
<evidence type="ECO:0000256" key="1">
    <source>
        <dbReference type="ARBA" id="ARBA00008683"/>
    </source>
</evidence>
<dbReference type="Proteomes" id="UP000502584">
    <property type="component" value="Segment"/>
</dbReference>
<accession>A0A6G6XGI0</accession>
<dbReference type="SUPFAM" id="SSF52096">
    <property type="entry name" value="ClpP/crotonase"/>
    <property type="match status" value="1"/>
</dbReference>
<keyword evidence="3" id="KW-0378">Hydrolase</keyword>
<organism evidence="7 8">
    <name type="scientific">Pseudomonas phage vB_Pae-SS2019XI</name>
    <dbReference type="NCBI Taxonomy" id="2660688"/>
    <lineage>
        <taxon>Viruses</taxon>
        <taxon>Duplodnaviria</taxon>
        <taxon>Heunggongvirae</taxon>
        <taxon>Uroviricota</taxon>
        <taxon>Caudoviricetes</taxon>
        <taxon>Casjensviridae</taxon>
        <taxon>Maxdohrnvirus</taxon>
        <taxon>Maxdohrnvirus SS2019XI</taxon>
    </lineage>
</organism>
<dbReference type="Gene3D" id="3.90.226.10">
    <property type="entry name" value="2-enoyl-CoA Hydratase, Chain A, domain 1"/>
    <property type="match status" value="1"/>
</dbReference>